<dbReference type="Gene3D" id="3.20.20.30">
    <property type="entry name" value="Luciferase-like domain"/>
    <property type="match status" value="1"/>
</dbReference>
<evidence type="ECO:0000256" key="4">
    <source>
        <dbReference type="ARBA" id="ARBA00023033"/>
    </source>
</evidence>
<organism evidence="6 7">
    <name type="scientific">Ktedonosporobacter rubrisoli</name>
    <dbReference type="NCBI Taxonomy" id="2509675"/>
    <lineage>
        <taxon>Bacteria</taxon>
        <taxon>Bacillati</taxon>
        <taxon>Chloroflexota</taxon>
        <taxon>Ktedonobacteria</taxon>
        <taxon>Ktedonobacterales</taxon>
        <taxon>Ktedonosporobacteraceae</taxon>
        <taxon>Ktedonosporobacter</taxon>
    </lineage>
</organism>
<dbReference type="EMBL" id="CP035758">
    <property type="protein sequence ID" value="QBD75944.1"/>
    <property type="molecule type" value="Genomic_DNA"/>
</dbReference>
<keyword evidence="4" id="KW-0503">Monooxygenase</keyword>
<keyword evidence="1" id="KW-0285">Flavoprotein</keyword>
<dbReference type="Pfam" id="PF00296">
    <property type="entry name" value="Bac_luciferase"/>
    <property type="match status" value="1"/>
</dbReference>
<accession>A0A4P6JL87</accession>
<evidence type="ECO:0000313" key="6">
    <source>
        <dbReference type="EMBL" id="QBD75944.1"/>
    </source>
</evidence>
<dbReference type="InterPro" id="IPR036661">
    <property type="entry name" value="Luciferase-like_sf"/>
</dbReference>
<dbReference type="GO" id="GO:0046306">
    <property type="term" value="P:alkanesulfonate catabolic process"/>
    <property type="evidence" value="ECO:0007669"/>
    <property type="project" value="TreeGrafter"/>
</dbReference>
<keyword evidence="2" id="KW-0288">FMN</keyword>
<dbReference type="KEGG" id="kbs:EPA93_07945"/>
<dbReference type="PANTHER" id="PTHR42847:SF8">
    <property type="entry name" value="CONSERVED PROTEIN"/>
    <property type="match status" value="1"/>
</dbReference>
<dbReference type="GO" id="GO:0008726">
    <property type="term" value="F:alkanesulfonate monooxygenase activity"/>
    <property type="evidence" value="ECO:0007669"/>
    <property type="project" value="TreeGrafter"/>
</dbReference>
<evidence type="ECO:0000256" key="2">
    <source>
        <dbReference type="ARBA" id="ARBA00022643"/>
    </source>
</evidence>
<dbReference type="InterPro" id="IPR011251">
    <property type="entry name" value="Luciferase-like_dom"/>
</dbReference>
<dbReference type="RefSeq" id="WP_129886540.1">
    <property type="nucleotide sequence ID" value="NZ_CP035758.1"/>
</dbReference>
<name>A0A4P6JL87_KTERU</name>
<reference evidence="6 7" key="1">
    <citation type="submission" date="2019-01" db="EMBL/GenBank/DDBJ databases">
        <title>Ktedonosporobacter rubrisoli SCAWS-G2.</title>
        <authorList>
            <person name="Huang Y."/>
            <person name="Yan B."/>
        </authorList>
    </citation>
    <scope>NUCLEOTIDE SEQUENCE [LARGE SCALE GENOMIC DNA]</scope>
    <source>
        <strain evidence="6 7">SCAWS-G2</strain>
    </source>
</reference>
<dbReference type="OrthoDB" id="4029802at2"/>
<protein>
    <submittedName>
        <fullName evidence="6">TIGR03560 family F420-dependent LLM class oxidoreductase</fullName>
    </submittedName>
</protein>
<dbReference type="InterPro" id="IPR019952">
    <property type="entry name" value="F420_OxRdatse_Rv1855c_pred"/>
</dbReference>
<keyword evidence="3" id="KW-0560">Oxidoreductase</keyword>
<dbReference type="NCBIfam" id="TIGR03560">
    <property type="entry name" value="F420_Rv1855c"/>
    <property type="match status" value="1"/>
</dbReference>
<feature type="domain" description="Luciferase-like" evidence="5">
    <location>
        <begin position="16"/>
        <end position="258"/>
    </location>
</feature>
<dbReference type="AlphaFoldDB" id="A0A4P6JL87"/>
<dbReference type="SUPFAM" id="SSF51679">
    <property type="entry name" value="Bacterial luciferase-like"/>
    <property type="match status" value="1"/>
</dbReference>
<proteinExistence type="predicted"/>
<evidence type="ECO:0000256" key="1">
    <source>
        <dbReference type="ARBA" id="ARBA00022630"/>
    </source>
</evidence>
<gene>
    <name evidence="6" type="ORF">EPA93_07945</name>
</gene>
<evidence type="ECO:0000259" key="5">
    <source>
        <dbReference type="Pfam" id="PF00296"/>
    </source>
</evidence>
<sequence length="288" mass="31839">MQRALHFGIKTSQLTANPEALLTIWRAADALPIFEHAWIFDHIMSLGDDPGVPCLESWTLLAALAVQTRRLRIGVMVSDNTYRHPGILAKVAATVDIMALGRLNFGLGTGWSETEHVAYGIPLPSAGERVRRLAEACELIRRLWTEPSVTFAGSYYQLNKAICEPKPVQKPFPPFAIGGEGEHTLRVIARYADIWDCSVSTPEEYRQKCAILERHCAAIGRDPASIAHSRHIGVDFTDLAATDRQTRSFIEAGANYIIYSLQLSSSPDSVRRLAEEVAEPIRAAYAQS</sequence>
<dbReference type="PANTHER" id="PTHR42847">
    <property type="entry name" value="ALKANESULFONATE MONOOXYGENASE"/>
    <property type="match status" value="1"/>
</dbReference>
<dbReference type="InterPro" id="IPR050172">
    <property type="entry name" value="SsuD_RutA_monooxygenase"/>
</dbReference>
<dbReference type="Proteomes" id="UP000290365">
    <property type="component" value="Chromosome"/>
</dbReference>
<keyword evidence="7" id="KW-1185">Reference proteome</keyword>
<evidence type="ECO:0000313" key="7">
    <source>
        <dbReference type="Proteomes" id="UP000290365"/>
    </source>
</evidence>
<evidence type="ECO:0000256" key="3">
    <source>
        <dbReference type="ARBA" id="ARBA00023002"/>
    </source>
</evidence>